<comment type="caution">
    <text evidence="2">The sequence shown here is derived from an EMBL/GenBank/DDBJ whole genome shotgun (WGS) entry which is preliminary data.</text>
</comment>
<dbReference type="Proteomes" id="UP001234178">
    <property type="component" value="Unassembled WGS sequence"/>
</dbReference>
<feature type="region of interest" description="Disordered" evidence="1">
    <location>
        <begin position="80"/>
        <end position="106"/>
    </location>
</feature>
<reference evidence="2 3" key="1">
    <citation type="journal article" date="2023" name="Nucleic Acids Res.">
        <title>The hologenome of Daphnia magna reveals possible DNA methylation and microbiome-mediated evolution of the host genome.</title>
        <authorList>
            <person name="Chaturvedi A."/>
            <person name="Li X."/>
            <person name="Dhandapani V."/>
            <person name="Marshall H."/>
            <person name="Kissane S."/>
            <person name="Cuenca-Cambronero M."/>
            <person name="Asole G."/>
            <person name="Calvet F."/>
            <person name="Ruiz-Romero M."/>
            <person name="Marangio P."/>
            <person name="Guigo R."/>
            <person name="Rago D."/>
            <person name="Mirbahai L."/>
            <person name="Eastwood N."/>
            <person name="Colbourne J.K."/>
            <person name="Zhou J."/>
            <person name="Mallon E."/>
            <person name="Orsini L."/>
        </authorList>
    </citation>
    <scope>NUCLEOTIDE SEQUENCE [LARGE SCALE GENOMIC DNA]</scope>
    <source>
        <strain evidence="2">LRV0_1</strain>
    </source>
</reference>
<protein>
    <submittedName>
        <fullName evidence="2">Uncharacterized protein</fullName>
    </submittedName>
</protein>
<name>A0ABR0A7P0_9CRUS</name>
<evidence type="ECO:0000313" key="2">
    <source>
        <dbReference type="EMBL" id="KAK4021053.1"/>
    </source>
</evidence>
<accession>A0ABR0A7P0</accession>
<proteinExistence type="predicted"/>
<keyword evidence="3" id="KW-1185">Reference proteome</keyword>
<sequence length="106" mass="11571">MALDIPSVVGGEDGTHKNVHPSLTELLYDPSEFRWQLQTMPGRLSFFLLSDASSNLVAVVPTCPKLTLQREEKAARKAKVRAHAYSKTGQHQGRLPSASSALAKKT</sequence>
<dbReference type="EMBL" id="JAOYFB010000036">
    <property type="protein sequence ID" value="KAK4021053.1"/>
    <property type="molecule type" value="Genomic_DNA"/>
</dbReference>
<evidence type="ECO:0000313" key="3">
    <source>
        <dbReference type="Proteomes" id="UP001234178"/>
    </source>
</evidence>
<evidence type="ECO:0000256" key="1">
    <source>
        <dbReference type="SAM" id="MobiDB-lite"/>
    </source>
</evidence>
<organism evidence="2 3">
    <name type="scientific">Daphnia magna</name>
    <dbReference type="NCBI Taxonomy" id="35525"/>
    <lineage>
        <taxon>Eukaryota</taxon>
        <taxon>Metazoa</taxon>
        <taxon>Ecdysozoa</taxon>
        <taxon>Arthropoda</taxon>
        <taxon>Crustacea</taxon>
        <taxon>Branchiopoda</taxon>
        <taxon>Diplostraca</taxon>
        <taxon>Cladocera</taxon>
        <taxon>Anomopoda</taxon>
        <taxon>Daphniidae</taxon>
        <taxon>Daphnia</taxon>
    </lineage>
</organism>
<gene>
    <name evidence="2" type="ORF">OUZ56_002987</name>
</gene>